<accession>A0A164TRT7</accession>
<protein>
    <recommendedName>
        <fullName evidence="3">Putative gamma-glutamylcyclotransferase</fullName>
    </recommendedName>
</protein>
<name>A0A164TRT7_9AGAM</name>
<dbReference type="PANTHER" id="PTHR31544">
    <property type="entry name" value="AIG2-LIKE PROTEIN D"/>
    <property type="match status" value="1"/>
</dbReference>
<evidence type="ECO:0000313" key="5">
    <source>
        <dbReference type="EMBL" id="KZS92586.1"/>
    </source>
</evidence>
<dbReference type="InterPro" id="IPR009288">
    <property type="entry name" value="AIG2-like_dom"/>
</dbReference>
<dbReference type="CDD" id="cd06661">
    <property type="entry name" value="GGCT_like"/>
    <property type="match status" value="1"/>
</dbReference>
<dbReference type="EMBL" id="KV419410">
    <property type="protein sequence ID" value="KZS92586.1"/>
    <property type="molecule type" value="Genomic_DNA"/>
</dbReference>
<dbReference type="InterPro" id="IPR036568">
    <property type="entry name" value="GGCT-like_sf"/>
</dbReference>
<dbReference type="SUPFAM" id="SSF110857">
    <property type="entry name" value="Gamma-glutamyl cyclotransferase-like"/>
    <property type="match status" value="1"/>
</dbReference>
<gene>
    <name evidence="5" type="ORF">SISNIDRAFT_455813</name>
</gene>
<evidence type="ECO:0000259" key="4">
    <source>
        <dbReference type="Pfam" id="PF06094"/>
    </source>
</evidence>
<dbReference type="Proteomes" id="UP000076722">
    <property type="component" value="Unassembled WGS sequence"/>
</dbReference>
<evidence type="ECO:0000256" key="3">
    <source>
        <dbReference type="ARBA" id="ARBA00030602"/>
    </source>
</evidence>
<keyword evidence="6" id="KW-1185">Reference proteome</keyword>
<dbReference type="Gene3D" id="3.10.490.10">
    <property type="entry name" value="Gamma-glutamyl cyclotransferase-like"/>
    <property type="match status" value="1"/>
</dbReference>
<evidence type="ECO:0000313" key="6">
    <source>
        <dbReference type="Proteomes" id="UP000076722"/>
    </source>
</evidence>
<proteinExistence type="inferred from homology"/>
<dbReference type="InterPro" id="IPR013024">
    <property type="entry name" value="GGCT-like"/>
</dbReference>
<sequence>MQDIAKAQAGTVFLATRPAGSQISDNQRSIEYPEASQSVTKQTELDHCQVVKFKNCSLSALIIQRKGPTVSTEKATTLHNCIALVIDMPISLFFYGTLLHPAVIKRVIGNDGSHLELCPAILFNHTRHHVKLVDYPGMIPYDQAKKILKRDLSRDECCVRGSLVSGWTDDDLKFLDTFEGDEYIRSAVEVHPLSEMVSLSSSSDHFAQLLQAAPLSDELAPAVPAETYIWSASLNQLEPELWSYEVFVKEKLQNWVGDSSTSNEDYEKVDERREMNGTIVRAGV</sequence>
<dbReference type="AlphaFoldDB" id="A0A164TRT7"/>
<reference evidence="5 6" key="1">
    <citation type="journal article" date="2016" name="Mol. Biol. Evol.">
        <title>Comparative Genomics of Early-Diverging Mushroom-Forming Fungi Provides Insights into the Origins of Lignocellulose Decay Capabilities.</title>
        <authorList>
            <person name="Nagy L.G."/>
            <person name="Riley R."/>
            <person name="Tritt A."/>
            <person name="Adam C."/>
            <person name="Daum C."/>
            <person name="Floudas D."/>
            <person name="Sun H."/>
            <person name="Yadav J.S."/>
            <person name="Pangilinan J."/>
            <person name="Larsson K.H."/>
            <person name="Matsuura K."/>
            <person name="Barry K."/>
            <person name="Labutti K."/>
            <person name="Kuo R."/>
            <person name="Ohm R.A."/>
            <person name="Bhattacharya S.S."/>
            <person name="Shirouzu T."/>
            <person name="Yoshinaga Y."/>
            <person name="Martin F.M."/>
            <person name="Grigoriev I.V."/>
            <person name="Hibbett D.S."/>
        </authorList>
    </citation>
    <scope>NUCLEOTIDE SEQUENCE [LARGE SCALE GENOMIC DNA]</scope>
    <source>
        <strain evidence="5 6">HHB9708</strain>
    </source>
</reference>
<evidence type="ECO:0000256" key="1">
    <source>
        <dbReference type="ARBA" id="ARBA00008861"/>
    </source>
</evidence>
<dbReference type="PANTHER" id="PTHR31544:SF2">
    <property type="entry name" value="AIG2-LIKE PROTEIN D"/>
    <property type="match status" value="1"/>
</dbReference>
<dbReference type="GO" id="GO:0016740">
    <property type="term" value="F:transferase activity"/>
    <property type="evidence" value="ECO:0007669"/>
    <property type="project" value="UniProtKB-KW"/>
</dbReference>
<dbReference type="OrthoDB" id="1044435at2759"/>
<dbReference type="Pfam" id="PF06094">
    <property type="entry name" value="GGACT"/>
    <property type="match status" value="1"/>
</dbReference>
<organism evidence="5 6">
    <name type="scientific">Sistotremastrum niveocremeum HHB9708</name>
    <dbReference type="NCBI Taxonomy" id="1314777"/>
    <lineage>
        <taxon>Eukaryota</taxon>
        <taxon>Fungi</taxon>
        <taxon>Dikarya</taxon>
        <taxon>Basidiomycota</taxon>
        <taxon>Agaricomycotina</taxon>
        <taxon>Agaricomycetes</taxon>
        <taxon>Sistotremastrales</taxon>
        <taxon>Sistotremastraceae</taxon>
        <taxon>Sertulicium</taxon>
        <taxon>Sertulicium niveocremeum</taxon>
    </lineage>
</organism>
<dbReference type="InterPro" id="IPR045038">
    <property type="entry name" value="AIG2-like"/>
</dbReference>
<evidence type="ECO:0000256" key="2">
    <source>
        <dbReference type="ARBA" id="ARBA00022679"/>
    </source>
</evidence>
<keyword evidence="2" id="KW-0808">Transferase</keyword>
<comment type="similarity">
    <text evidence="1">Belongs to the gamma-glutamylcyclotransferase family.</text>
</comment>
<feature type="domain" description="Gamma-glutamylcyclotransferase AIG2-like" evidence="4">
    <location>
        <begin position="92"/>
        <end position="192"/>
    </location>
</feature>